<evidence type="ECO:0000256" key="9">
    <source>
        <dbReference type="SAM" id="Coils"/>
    </source>
</evidence>
<feature type="coiled-coil region" evidence="9">
    <location>
        <begin position="187"/>
        <end position="214"/>
    </location>
</feature>
<dbReference type="PANTHER" id="PTHR46507">
    <property type="entry name" value="AFADIN- AND ALPHA-ACTININ-BINDING PROTEIN"/>
    <property type="match status" value="1"/>
</dbReference>
<feature type="region of interest" description="Disordered" evidence="10">
    <location>
        <begin position="467"/>
        <end position="486"/>
    </location>
</feature>
<evidence type="ECO:0000256" key="10">
    <source>
        <dbReference type="SAM" id="MobiDB-lite"/>
    </source>
</evidence>
<evidence type="ECO:0000256" key="5">
    <source>
        <dbReference type="ARBA" id="ARBA00022889"/>
    </source>
</evidence>
<gene>
    <name evidence="11" type="ORF">BCR41DRAFT_383436</name>
</gene>
<dbReference type="InterPro" id="IPR021622">
    <property type="entry name" value="Afadin/alpha-actinin-bd"/>
</dbReference>
<dbReference type="Proteomes" id="UP000193648">
    <property type="component" value="Unassembled WGS sequence"/>
</dbReference>
<comment type="subcellular location">
    <subcellularLocation>
        <location evidence="1">Cell junction</location>
    </subcellularLocation>
    <subcellularLocation>
        <location evidence="2">Cytoplasm</location>
        <location evidence="2">Cytoskeleton</location>
        <location evidence="2">Microtubule organizing center</location>
        <location evidence="2">Centrosome</location>
    </subcellularLocation>
</comment>
<evidence type="ECO:0000256" key="6">
    <source>
        <dbReference type="ARBA" id="ARBA00022949"/>
    </source>
</evidence>
<feature type="region of interest" description="Disordered" evidence="10">
    <location>
        <begin position="555"/>
        <end position="587"/>
    </location>
</feature>
<dbReference type="SUPFAM" id="SSF57997">
    <property type="entry name" value="Tropomyosin"/>
    <property type="match status" value="1"/>
</dbReference>
<dbReference type="OrthoDB" id="312015at2759"/>
<dbReference type="AlphaFoldDB" id="A0A1Y2H0X3"/>
<evidence type="ECO:0000256" key="2">
    <source>
        <dbReference type="ARBA" id="ARBA00004300"/>
    </source>
</evidence>
<reference evidence="11 12" key="1">
    <citation type="submission" date="2016-07" db="EMBL/GenBank/DDBJ databases">
        <title>Pervasive Adenine N6-methylation of Active Genes in Fungi.</title>
        <authorList>
            <consortium name="DOE Joint Genome Institute"/>
            <person name="Mondo S.J."/>
            <person name="Dannebaum R.O."/>
            <person name="Kuo R.C."/>
            <person name="Labutti K."/>
            <person name="Haridas S."/>
            <person name="Kuo A."/>
            <person name="Salamov A."/>
            <person name="Ahrendt S.R."/>
            <person name="Lipzen A."/>
            <person name="Sullivan W."/>
            <person name="Andreopoulos W.B."/>
            <person name="Clum A."/>
            <person name="Lindquist E."/>
            <person name="Daum C."/>
            <person name="Ramamoorthy G.K."/>
            <person name="Gryganskyi A."/>
            <person name="Culley D."/>
            <person name="Magnuson J.K."/>
            <person name="James T.Y."/>
            <person name="O'Malley M.A."/>
            <person name="Stajich J.E."/>
            <person name="Spatafora J.W."/>
            <person name="Visel A."/>
            <person name="Grigoriev I.V."/>
        </authorList>
    </citation>
    <scope>NUCLEOTIDE SEQUENCE [LARGE SCALE GENOMIC DNA]</scope>
    <source>
        <strain evidence="11 12">NRRL 3116</strain>
    </source>
</reference>
<evidence type="ECO:0000256" key="7">
    <source>
        <dbReference type="ARBA" id="ARBA00023054"/>
    </source>
</evidence>
<feature type="coiled-coil region" evidence="9">
    <location>
        <begin position="339"/>
        <end position="366"/>
    </location>
</feature>
<feature type="coiled-coil region" evidence="9">
    <location>
        <begin position="127"/>
        <end position="161"/>
    </location>
</feature>
<comment type="caution">
    <text evidence="11">The sequence shown here is derived from an EMBL/GenBank/DDBJ whole genome shotgun (WGS) entry which is preliminary data.</text>
</comment>
<feature type="coiled-coil region" evidence="9">
    <location>
        <begin position="396"/>
        <end position="427"/>
    </location>
</feature>
<feature type="region of interest" description="Disordered" evidence="10">
    <location>
        <begin position="503"/>
        <end position="524"/>
    </location>
</feature>
<evidence type="ECO:0000256" key="1">
    <source>
        <dbReference type="ARBA" id="ARBA00004282"/>
    </source>
</evidence>
<evidence type="ECO:0000256" key="8">
    <source>
        <dbReference type="ARBA" id="ARBA00023212"/>
    </source>
</evidence>
<dbReference type="GO" id="GO:0035735">
    <property type="term" value="P:intraciliary transport involved in cilium assembly"/>
    <property type="evidence" value="ECO:0007669"/>
    <property type="project" value="TreeGrafter"/>
</dbReference>
<proteinExistence type="inferred from homology"/>
<dbReference type="STRING" id="64571.A0A1Y2H0X3"/>
<evidence type="ECO:0000256" key="3">
    <source>
        <dbReference type="ARBA" id="ARBA00009291"/>
    </source>
</evidence>
<accession>A0A1Y2H0X3</accession>
<protein>
    <submittedName>
        <fullName evidence="11">Afadin and alpha-actinin-binding-domain-containing protein</fullName>
    </submittedName>
</protein>
<dbReference type="InterPro" id="IPR052300">
    <property type="entry name" value="Adhesion_Centrosome_assoc"/>
</dbReference>
<dbReference type="GeneID" id="33569308"/>
<keyword evidence="7 9" id="KW-0175">Coiled coil</keyword>
<keyword evidence="6" id="KW-0965">Cell junction</keyword>
<sequence>MKSTVLEAEGSGSDSDVWQCDSDLDRNESFYVPNTSFTQKLTALDPSLYHGTGDDFSTEDNFDQTSAYINHQLSIYGFSSNLQFLKADKQNASRIVTALYKILQQHLKDTSHKEEMDLNWRRLSSDHDAAIQRLNTTKSQLEKAERETDILGGRVSALEDELRAETEKHRYTREELKSAKANLQYIKTQYAHEARKKEQEIHVLKEKLQKSINRSQLSSSTIPGGIKILNPVPRSIYGKQPTGDTEHLLRETIGQQQAKEAEIVEENEQLRRTLYTVHVQLEGLIQKHSLKDSVATPYGLPFDMIKDKIETEIRDTLTLLSDQWDHRPSLEPAISSSEIVVRDQRIQDLQKEVEKMQLELEESTLLVQGAQKMIDNLTSGNFLAGMQDLNLNAGSSDMTAQEIEEAEAKVQKQREELAKERKKFTEACIDLGKKRDELERDKMAFEESKRTFRLDKVMSFLSFSPKSENRIRTTPPSSPTPAPALLTPSEAVSTITHLNGVKSRKRVASSPLPPDFSLPGRSVRPKKATTVMELEDEEFSAHGVKQGTFHQNMDRMSATEGKEEMERDQEQEEEEEEELLQTSRRKLFNTMSDTIGLLKPQLNLDLPRQQYQQQ</sequence>
<keyword evidence="8" id="KW-0206">Cytoskeleton</keyword>
<organism evidence="11 12">
    <name type="scientific">Lobosporangium transversale</name>
    <dbReference type="NCBI Taxonomy" id="64571"/>
    <lineage>
        <taxon>Eukaryota</taxon>
        <taxon>Fungi</taxon>
        <taxon>Fungi incertae sedis</taxon>
        <taxon>Mucoromycota</taxon>
        <taxon>Mortierellomycotina</taxon>
        <taxon>Mortierellomycetes</taxon>
        <taxon>Mortierellales</taxon>
        <taxon>Mortierellaceae</taxon>
        <taxon>Lobosporangium</taxon>
    </lineage>
</organism>
<feature type="compositionally biased region" description="Acidic residues" evidence="10">
    <location>
        <begin position="566"/>
        <end position="579"/>
    </location>
</feature>
<keyword evidence="4" id="KW-0963">Cytoplasm</keyword>
<dbReference type="Pfam" id="PF11559">
    <property type="entry name" value="ADIP"/>
    <property type="match status" value="1"/>
</dbReference>
<dbReference type="PANTHER" id="PTHR46507:SF4">
    <property type="entry name" value="SSX FAMILY MEMBER 2 INTERACTING PROTEIN"/>
    <property type="match status" value="1"/>
</dbReference>
<dbReference type="RefSeq" id="XP_021885397.1">
    <property type="nucleotide sequence ID" value="XM_022027465.1"/>
</dbReference>
<keyword evidence="5" id="KW-0130">Cell adhesion</keyword>
<name>A0A1Y2H0X3_9FUNG</name>
<dbReference type="InParanoid" id="A0A1Y2H0X3"/>
<dbReference type="EMBL" id="MCFF01000003">
    <property type="protein sequence ID" value="ORZ27694.1"/>
    <property type="molecule type" value="Genomic_DNA"/>
</dbReference>
<dbReference type="GO" id="GO:0036064">
    <property type="term" value="C:ciliary basal body"/>
    <property type="evidence" value="ECO:0007669"/>
    <property type="project" value="TreeGrafter"/>
</dbReference>
<evidence type="ECO:0000313" key="12">
    <source>
        <dbReference type="Proteomes" id="UP000193648"/>
    </source>
</evidence>
<evidence type="ECO:0000313" key="11">
    <source>
        <dbReference type="EMBL" id="ORZ27694.1"/>
    </source>
</evidence>
<evidence type="ECO:0000256" key="4">
    <source>
        <dbReference type="ARBA" id="ARBA00022490"/>
    </source>
</evidence>
<comment type="similarity">
    <text evidence="3">Belongs to the ADIP family.</text>
</comment>
<keyword evidence="12" id="KW-1185">Reference proteome</keyword>
<dbReference type="GO" id="GO:0007155">
    <property type="term" value="P:cell adhesion"/>
    <property type="evidence" value="ECO:0007669"/>
    <property type="project" value="UniProtKB-KW"/>
</dbReference>